<dbReference type="Proteomes" id="UP000033531">
    <property type="component" value="Unassembled WGS sequence"/>
</dbReference>
<dbReference type="PATRIC" id="fig|1218507.3.peg.1514"/>
<name>A0A0F4LBL8_9LACO</name>
<evidence type="ECO:0000256" key="1">
    <source>
        <dbReference type="ARBA" id="ARBA00004370"/>
    </source>
</evidence>
<dbReference type="PANTHER" id="PTHR33910:SF1">
    <property type="entry name" value="PROTEIN TRANSLOCASE SUBUNIT SECE"/>
    <property type="match status" value="1"/>
</dbReference>
<keyword evidence="7 9" id="KW-0811">Translocation</keyword>
<dbReference type="EMBL" id="JXLI01000011">
    <property type="protein sequence ID" value="KJY56252.1"/>
    <property type="molecule type" value="Genomic_DNA"/>
</dbReference>
<dbReference type="PANTHER" id="PTHR33910">
    <property type="entry name" value="PROTEIN TRANSLOCASE SUBUNIT SECE"/>
    <property type="match status" value="1"/>
</dbReference>
<evidence type="ECO:0000256" key="3">
    <source>
        <dbReference type="ARBA" id="ARBA00022475"/>
    </source>
</evidence>
<comment type="function">
    <text evidence="9">Essential subunit of the Sec protein translocation channel SecYEG. Clamps together the 2 halves of SecY. May contact the channel plug during translocation.</text>
</comment>
<comment type="subcellular location">
    <subcellularLocation>
        <location evidence="9">Cell membrane</location>
        <topology evidence="9">Single-pass membrane protein</topology>
    </subcellularLocation>
    <subcellularLocation>
        <location evidence="1">Membrane</location>
    </subcellularLocation>
</comment>
<gene>
    <name evidence="9" type="primary">secE</name>
    <name evidence="10" type="ORF">JF74_13320</name>
</gene>
<keyword evidence="5 9" id="KW-0653">Protein transport</keyword>
<dbReference type="RefSeq" id="WP_046325285.1">
    <property type="nucleotide sequence ID" value="NZ_JBHTMT010000005.1"/>
</dbReference>
<dbReference type="GO" id="GO:0008320">
    <property type="term" value="F:protein transmembrane transporter activity"/>
    <property type="evidence" value="ECO:0007669"/>
    <property type="project" value="UniProtKB-UniRule"/>
</dbReference>
<organism evidence="10 11">
    <name type="scientific">Lactobacillus melliventris</name>
    <dbReference type="NCBI Taxonomy" id="1218507"/>
    <lineage>
        <taxon>Bacteria</taxon>
        <taxon>Bacillati</taxon>
        <taxon>Bacillota</taxon>
        <taxon>Bacilli</taxon>
        <taxon>Lactobacillales</taxon>
        <taxon>Lactobacillaceae</taxon>
        <taxon>Lactobacillus</taxon>
    </lineage>
</organism>
<reference evidence="10 11" key="1">
    <citation type="submission" date="2015-01" db="EMBL/GenBank/DDBJ databases">
        <title>Comparative genomics of the lactic acid bacteria isolated from the honey bee gut.</title>
        <authorList>
            <person name="Ellegaard K.M."/>
            <person name="Tamarit D."/>
            <person name="Javelind E."/>
            <person name="Olofsson T."/>
            <person name="Andersson S.G."/>
            <person name="Vasquez A."/>
        </authorList>
    </citation>
    <scope>NUCLEOTIDE SEQUENCE [LARGE SCALE GENOMIC DNA]</scope>
    <source>
        <strain evidence="10 11">Hma8</strain>
    </source>
</reference>
<keyword evidence="6 9" id="KW-1133">Transmembrane helix</keyword>
<evidence type="ECO:0000256" key="2">
    <source>
        <dbReference type="ARBA" id="ARBA00022448"/>
    </source>
</evidence>
<dbReference type="STRING" id="1218507.JF74_13320"/>
<evidence type="ECO:0000256" key="5">
    <source>
        <dbReference type="ARBA" id="ARBA00022927"/>
    </source>
</evidence>
<dbReference type="InterPro" id="IPR005807">
    <property type="entry name" value="SecE_bac"/>
</dbReference>
<dbReference type="HAMAP" id="MF_00422">
    <property type="entry name" value="SecE"/>
    <property type="match status" value="1"/>
</dbReference>
<dbReference type="AlphaFoldDB" id="A0A0F4LBL8"/>
<evidence type="ECO:0000256" key="9">
    <source>
        <dbReference type="HAMAP-Rule" id="MF_00422"/>
    </source>
</evidence>
<comment type="subunit">
    <text evidence="9">Component of the Sec protein translocase complex. Heterotrimer consisting of SecY, SecE and SecG subunits. The heterotrimers can form oligomers, although 1 heterotrimer is thought to be able to translocate proteins. Interacts with the ribosome. Interacts with SecDF, and other proteins may be involved. Interacts with SecA.</text>
</comment>
<feature type="transmembrane region" description="Helical" evidence="9">
    <location>
        <begin position="27"/>
        <end position="48"/>
    </location>
</feature>
<dbReference type="InterPro" id="IPR038379">
    <property type="entry name" value="SecE_sf"/>
</dbReference>
<dbReference type="GO" id="GO:0006605">
    <property type="term" value="P:protein targeting"/>
    <property type="evidence" value="ECO:0007669"/>
    <property type="project" value="UniProtKB-UniRule"/>
</dbReference>
<keyword evidence="8 9" id="KW-0472">Membrane</keyword>
<evidence type="ECO:0000256" key="8">
    <source>
        <dbReference type="ARBA" id="ARBA00023136"/>
    </source>
</evidence>
<dbReference type="InterPro" id="IPR001901">
    <property type="entry name" value="Translocase_SecE/Sec61-g"/>
</dbReference>
<dbReference type="OrthoDB" id="9813233at2"/>
<dbReference type="HOGENOM" id="CLU_113663_8_1_9"/>
<dbReference type="GO" id="GO:0005886">
    <property type="term" value="C:plasma membrane"/>
    <property type="evidence" value="ECO:0007669"/>
    <property type="project" value="UniProtKB-SubCell"/>
</dbReference>
<dbReference type="NCBIfam" id="TIGR00964">
    <property type="entry name" value="secE_bact"/>
    <property type="match status" value="1"/>
</dbReference>
<accession>A0A0F4LBL8</accession>
<evidence type="ECO:0000256" key="6">
    <source>
        <dbReference type="ARBA" id="ARBA00022989"/>
    </source>
</evidence>
<keyword evidence="4 9" id="KW-0812">Transmembrane</keyword>
<dbReference type="GO" id="GO:0043952">
    <property type="term" value="P:protein transport by the Sec complex"/>
    <property type="evidence" value="ECO:0007669"/>
    <property type="project" value="UniProtKB-UniRule"/>
</dbReference>
<dbReference type="Gene3D" id="1.20.5.1030">
    <property type="entry name" value="Preprotein translocase secy subunit"/>
    <property type="match status" value="1"/>
</dbReference>
<evidence type="ECO:0000313" key="10">
    <source>
        <dbReference type="EMBL" id="KJY56252.1"/>
    </source>
</evidence>
<keyword evidence="3 9" id="KW-1003">Cell membrane</keyword>
<evidence type="ECO:0000256" key="7">
    <source>
        <dbReference type="ARBA" id="ARBA00023010"/>
    </source>
</evidence>
<proteinExistence type="inferred from homology"/>
<comment type="similarity">
    <text evidence="9">Belongs to the SecE/SEC61-gamma family.</text>
</comment>
<dbReference type="Pfam" id="PF00584">
    <property type="entry name" value="SecE"/>
    <property type="match status" value="1"/>
</dbReference>
<keyword evidence="2 9" id="KW-0813">Transport</keyword>
<evidence type="ECO:0000313" key="11">
    <source>
        <dbReference type="Proteomes" id="UP000033531"/>
    </source>
</evidence>
<protein>
    <recommendedName>
        <fullName evidence="9">Protein translocase subunit SecE</fullName>
    </recommendedName>
</protein>
<dbReference type="GO" id="GO:0065002">
    <property type="term" value="P:intracellular protein transmembrane transport"/>
    <property type="evidence" value="ECO:0007669"/>
    <property type="project" value="UniProtKB-UniRule"/>
</dbReference>
<comment type="caution">
    <text evidence="10">The sequence shown here is derived from an EMBL/GenBank/DDBJ whole genome shotgun (WGS) entry which is preliminary data.</text>
</comment>
<sequence length="56" mass="6428">MVKFFKSVAEEMRLVTWPTFKQNRHDTAIVIVSSILFAAYLGLLDLLLTNITQIVM</sequence>
<evidence type="ECO:0000256" key="4">
    <source>
        <dbReference type="ARBA" id="ARBA00022692"/>
    </source>
</evidence>
<dbReference type="GO" id="GO:0009306">
    <property type="term" value="P:protein secretion"/>
    <property type="evidence" value="ECO:0007669"/>
    <property type="project" value="UniProtKB-UniRule"/>
</dbReference>